<dbReference type="Proteomes" id="UP000676478">
    <property type="component" value="Unassembled WGS sequence"/>
</dbReference>
<comment type="caution">
    <text evidence="2">The sequence shown here is derived from an EMBL/GenBank/DDBJ whole genome shotgun (WGS) entry which is preliminary data.</text>
</comment>
<dbReference type="RefSeq" id="WP_211756482.1">
    <property type="nucleotide sequence ID" value="NZ_JAERKE010000029.1"/>
</dbReference>
<reference evidence="2" key="2">
    <citation type="submission" date="2022-09" db="EMBL/GenBank/DDBJ databases">
        <title>Genome-inferred correspondence between phylogeny and metabolic traits in the wild Drosophila gut microbiome.</title>
        <authorList>
            <person name="Bueno E."/>
            <person name="Blow F."/>
            <person name="Douglas A.E."/>
        </authorList>
    </citation>
    <scope>NUCLEOTIDE SEQUENCE</scope>
    <source>
        <strain evidence="2">Dm-2019-70</strain>
    </source>
</reference>
<evidence type="ECO:0000313" key="2">
    <source>
        <dbReference type="EMBL" id="MBS1011703.1"/>
    </source>
</evidence>
<feature type="coiled-coil region" evidence="1">
    <location>
        <begin position="5"/>
        <end position="35"/>
    </location>
</feature>
<proteinExistence type="predicted"/>
<evidence type="ECO:0000313" key="3">
    <source>
        <dbReference type="Proteomes" id="UP000676478"/>
    </source>
</evidence>
<keyword evidence="1" id="KW-0175">Coiled coil</keyword>
<reference evidence="2" key="1">
    <citation type="submission" date="2020-12" db="EMBL/GenBank/DDBJ databases">
        <authorList>
            <person name="Mcmullen J.G."/>
        </authorList>
    </citation>
    <scope>NUCLEOTIDE SEQUENCE</scope>
    <source>
        <strain evidence="2">Dm-2019-70</strain>
    </source>
</reference>
<sequence length="93" mass="11238">MTNYQNKEEQALEQIVNEMLQLDAEVTQAEELEKNPDKGYTFKAWRAEQKALHNIKRILHEAHKYDGYEEKEEEQTEKDLQDLEDYQKMVEDY</sequence>
<evidence type="ECO:0000256" key="1">
    <source>
        <dbReference type="SAM" id="Coils"/>
    </source>
</evidence>
<dbReference type="AlphaFoldDB" id="A0AA41ERT9"/>
<protein>
    <submittedName>
        <fullName evidence="2">Uncharacterized protein</fullName>
    </submittedName>
</protein>
<accession>A0AA41ERT9</accession>
<dbReference type="EMBL" id="JAERKF010000022">
    <property type="protein sequence ID" value="MBS1011703.1"/>
    <property type="molecule type" value="Genomic_DNA"/>
</dbReference>
<name>A0AA41ERT9_LEVBR</name>
<gene>
    <name evidence="2" type="ORF">JK167_12885</name>
</gene>
<organism evidence="2 3">
    <name type="scientific">Levilactobacillus brevis</name>
    <name type="common">Lactobacillus brevis</name>
    <dbReference type="NCBI Taxonomy" id="1580"/>
    <lineage>
        <taxon>Bacteria</taxon>
        <taxon>Bacillati</taxon>
        <taxon>Bacillota</taxon>
        <taxon>Bacilli</taxon>
        <taxon>Lactobacillales</taxon>
        <taxon>Lactobacillaceae</taxon>
        <taxon>Levilactobacillus</taxon>
    </lineage>
</organism>